<keyword evidence="7" id="KW-0012">Acyltransferase</keyword>
<comment type="catalytic activity">
    <reaction evidence="10">
        <text>an acyl-CoA + a 1,2-diacyl-sn-glycerol = a triacyl-sn-glycerol + CoA</text>
        <dbReference type="Rhea" id="RHEA:10868"/>
        <dbReference type="ChEBI" id="CHEBI:17815"/>
        <dbReference type="ChEBI" id="CHEBI:57287"/>
        <dbReference type="ChEBI" id="CHEBI:58342"/>
        <dbReference type="ChEBI" id="CHEBI:64615"/>
        <dbReference type="EC" id="2.3.1.20"/>
    </reaction>
</comment>
<dbReference type="Pfam" id="PF03007">
    <property type="entry name" value="WS_DGAT_cat"/>
    <property type="match status" value="1"/>
</dbReference>
<dbReference type="PANTHER" id="PTHR31650">
    <property type="entry name" value="O-ACYLTRANSFERASE (WSD1-LIKE) FAMILY PROTEIN"/>
    <property type="match status" value="1"/>
</dbReference>
<dbReference type="Pfam" id="PF06974">
    <property type="entry name" value="WS_DGAT_C"/>
    <property type="match status" value="1"/>
</dbReference>
<dbReference type="GO" id="GO:0019432">
    <property type="term" value="P:triglyceride biosynthetic process"/>
    <property type="evidence" value="ECO:0007669"/>
    <property type="project" value="TreeGrafter"/>
</dbReference>
<dbReference type="AlphaFoldDB" id="A0AA41VQK2"/>
<organism evidence="13 14">
    <name type="scientific">Papaver nudicaule</name>
    <name type="common">Iceland poppy</name>
    <dbReference type="NCBI Taxonomy" id="74823"/>
    <lineage>
        <taxon>Eukaryota</taxon>
        <taxon>Viridiplantae</taxon>
        <taxon>Streptophyta</taxon>
        <taxon>Embryophyta</taxon>
        <taxon>Tracheophyta</taxon>
        <taxon>Spermatophyta</taxon>
        <taxon>Magnoliopsida</taxon>
        <taxon>Ranunculales</taxon>
        <taxon>Papaveraceae</taxon>
        <taxon>Papaveroideae</taxon>
        <taxon>Papaver</taxon>
    </lineage>
</organism>
<evidence type="ECO:0000313" key="14">
    <source>
        <dbReference type="Proteomes" id="UP001177140"/>
    </source>
</evidence>
<gene>
    <name evidence="13" type="ORF">MKW94_015492</name>
</gene>
<evidence type="ECO:0000256" key="4">
    <source>
        <dbReference type="ARBA" id="ARBA00005189"/>
    </source>
</evidence>
<dbReference type="InterPro" id="IPR045034">
    <property type="entry name" value="O-acyltransferase_WSD1-like"/>
</dbReference>
<comment type="similarity">
    <text evidence="8">In the N-terminal section; belongs to the long-chain O-acyltransferase family.</text>
</comment>
<keyword evidence="14" id="KW-1185">Reference proteome</keyword>
<comment type="subcellular location">
    <subcellularLocation>
        <location evidence="1">Cell membrane</location>
        <topology evidence="1">Single-pass membrane protein</topology>
    </subcellularLocation>
    <subcellularLocation>
        <location evidence="2">Endoplasmic reticulum membrane</location>
    </subcellularLocation>
</comment>
<dbReference type="InterPro" id="IPR009721">
    <property type="entry name" value="O-acyltransferase_WSD1_C"/>
</dbReference>
<keyword evidence="5" id="KW-0808">Transferase</keyword>
<evidence type="ECO:0008006" key="15">
    <source>
        <dbReference type="Google" id="ProtNLM"/>
    </source>
</evidence>
<evidence type="ECO:0000256" key="7">
    <source>
        <dbReference type="ARBA" id="ARBA00023315"/>
    </source>
</evidence>
<comment type="pathway">
    <text evidence="3">Glycerolipid metabolism; triacylglycerol biosynthesis.</text>
</comment>
<comment type="caution">
    <text evidence="13">The sequence shown here is derived from an EMBL/GenBank/DDBJ whole genome shotgun (WGS) entry which is preliminary data.</text>
</comment>
<protein>
    <recommendedName>
        <fullName evidence="15">Diacylglycerol O-acyltransferase</fullName>
    </recommendedName>
</protein>
<dbReference type="Proteomes" id="UP001177140">
    <property type="component" value="Unassembled WGS sequence"/>
</dbReference>
<dbReference type="PANTHER" id="PTHR31650:SF34">
    <property type="entry name" value="O-ACYLTRANSFERASE WSD1-LIKE ISOFORM X1"/>
    <property type="match status" value="1"/>
</dbReference>
<dbReference type="GO" id="GO:0004144">
    <property type="term" value="F:diacylglycerol O-acyltransferase activity"/>
    <property type="evidence" value="ECO:0007669"/>
    <property type="project" value="UniProtKB-EC"/>
</dbReference>
<evidence type="ECO:0000256" key="9">
    <source>
        <dbReference type="ARBA" id="ARBA00047604"/>
    </source>
</evidence>
<evidence type="ECO:0000256" key="2">
    <source>
        <dbReference type="ARBA" id="ARBA00004586"/>
    </source>
</evidence>
<evidence type="ECO:0000256" key="3">
    <source>
        <dbReference type="ARBA" id="ARBA00004771"/>
    </source>
</evidence>
<name>A0AA41VQK2_PAPNU</name>
<feature type="domain" description="O-acyltransferase WSD1-like N-terminal" evidence="11">
    <location>
        <begin position="99"/>
        <end position="258"/>
    </location>
</feature>
<accession>A0AA41VQK2</accession>
<evidence type="ECO:0000256" key="1">
    <source>
        <dbReference type="ARBA" id="ARBA00004162"/>
    </source>
</evidence>
<dbReference type="GO" id="GO:0047196">
    <property type="term" value="F:long-chain-alcohol O-fatty-acyltransferase activity"/>
    <property type="evidence" value="ECO:0007669"/>
    <property type="project" value="UniProtKB-EC"/>
</dbReference>
<evidence type="ECO:0000256" key="5">
    <source>
        <dbReference type="ARBA" id="ARBA00022679"/>
    </source>
</evidence>
<reference evidence="13" key="1">
    <citation type="submission" date="2022-03" db="EMBL/GenBank/DDBJ databases">
        <title>A functionally conserved STORR gene fusion in Papaver species that diverged 16.8 million years ago.</title>
        <authorList>
            <person name="Catania T."/>
        </authorList>
    </citation>
    <scope>NUCLEOTIDE SEQUENCE</scope>
    <source>
        <strain evidence="13">S-191538</strain>
    </source>
</reference>
<evidence type="ECO:0000256" key="6">
    <source>
        <dbReference type="ARBA" id="ARBA00022824"/>
    </source>
</evidence>
<evidence type="ECO:0000259" key="12">
    <source>
        <dbReference type="Pfam" id="PF06974"/>
    </source>
</evidence>
<dbReference type="InterPro" id="IPR004255">
    <property type="entry name" value="O-acyltransferase_WSD1_N"/>
</dbReference>
<evidence type="ECO:0000313" key="13">
    <source>
        <dbReference type="EMBL" id="MCL7045445.1"/>
    </source>
</evidence>
<comment type="catalytic activity">
    <reaction evidence="9">
        <text>a long chain fatty alcohol + a fatty acyl-CoA = a long-chain alcohol wax ester + CoA</text>
        <dbReference type="Rhea" id="RHEA:38443"/>
        <dbReference type="ChEBI" id="CHEBI:17135"/>
        <dbReference type="ChEBI" id="CHEBI:57287"/>
        <dbReference type="ChEBI" id="CHEBI:77636"/>
        <dbReference type="ChEBI" id="CHEBI:235323"/>
        <dbReference type="EC" id="2.3.1.75"/>
    </reaction>
</comment>
<dbReference type="EMBL" id="JAJJMA010269919">
    <property type="protein sequence ID" value="MCL7045445.1"/>
    <property type="molecule type" value="Genomic_DNA"/>
</dbReference>
<feature type="domain" description="O-acyltransferase WSD1 C-terminal" evidence="12">
    <location>
        <begin position="317"/>
        <end position="462"/>
    </location>
</feature>
<evidence type="ECO:0000259" key="11">
    <source>
        <dbReference type="Pfam" id="PF03007"/>
    </source>
</evidence>
<evidence type="ECO:0000256" key="10">
    <source>
        <dbReference type="ARBA" id="ARBA00048109"/>
    </source>
</evidence>
<evidence type="ECO:0000256" key="8">
    <source>
        <dbReference type="ARBA" id="ARBA00024360"/>
    </source>
</evidence>
<proteinExistence type="inferred from homology"/>
<dbReference type="GO" id="GO:0005886">
    <property type="term" value="C:plasma membrane"/>
    <property type="evidence" value="ECO:0007669"/>
    <property type="project" value="UniProtKB-SubCell"/>
</dbReference>
<comment type="pathway">
    <text evidence="4">Lipid metabolism.</text>
</comment>
<keyword evidence="6" id="KW-0256">Endoplasmic reticulum</keyword>
<sequence length="474" mass="53623">MDDEEISPPVSPMSQSLHSSFLSLHIFGVAELETPITEFEILELCRKNLSLNIRFSSVMERNNKGVLRWKKVATRVEDHLIVPTIPLGLTRESYDGYLSEYLSKIGCEKFSENKPLWEVHLLKYPSLNSACTLIWKVSHAIGDGYSFVSLFFKGCQRADDPSLLPTFPRLTLRKQDHGICSGNMLGFMGKCVNTCCDLIESLLRTTSLEDGASAIRVEKSANMKIELFRPFNIYTVALSLERVKQVKTKLGATVNDVILGLVSYIIHLYAERKTKYGLTTDSINGGTNADMTLLVMLNMRVFEGFTNIEDMIRADAWGNRSRAVFVKLPTFTNLENVNPVDFIIKAKETMDRKKNSMMFCFIDKVLNTSLWIKGQKGMDEMVYSSFKNASTMISGVIGPKQKMAICNHPINSCYFFVSGIPQSITFSSVSYMEQLKLVVKMDKEFIDSKLFSSCMDEAFDNIFRASFENIQDKD</sequence>
<dbReference type="GO" id="GO:0005789">
    <property type="term" value="C:endoplasmic reticulum membrane"/>
    <property type="evidence" value="ECO:0007669"/>
    <property type="project" value="UniProtKB-SubCell"/>
</dbReference>